<reference evidence="2" key="1">
    <citation type="submission" date="1998-09" db="EMBL/GenBank/DDBJ databases">
        <title>Sequence of random clones from an Acetabularia acetabulum cDNA library.</title>
        <authorList>
            <person name="Serikawa K.A."/>
            <person name="Ivey R."/>
            <person name="Mandoli D.F."/>
        </authorList>
    </citation>
    <scope>NUCLEOTIDE SEQUENCE</scope>
</reference>
<dbReference type="CDD" id="cd00238">
    <property type="entry name" value="ERp29c"/>
    <property type="match status" value="1"/>
</dbReference>
<evidence type="ECO:0000313" key="2">
    <source>
        <dbReference type="EMBL" id="AAC79709.1"/>
    </source>
</evidence>
<dbReference type="InterPro" id="IPR036356">
    <property type="entry name" value="ERp29_C_sf"/>
</dbReference>
<dbReference type="PANTHER" id="PTHR12211">
    <property type="entry name" value="ENDOPLASMIC RETICULUM PROTEIN ERP29"/>
    <property type="match status" value="1"/>
</dbReference>
<dbReference type="SUPFAM" id="SSF47933">
    <property type="entry name" value="ERP29 C domain-like"/>
    <property type="match status" value="1"/>
</dbReference>
<protein>
    <recommendedName>
        <fullName evidence="1">Endoplasmic reticulum resident protein 29 C-terminal domain-containing protein</fullName>
    </recommendedName>
</protein>
<proteinExistence type="evidence at transcript level"/>
<feature type="domain" description="Endoplasmic reticulum resident protein 29 C-terminal" evidence="1">
    <location>
        <begin position="119"/>
        <end position="213"/>
    </location>
</feature>
<accession>Q9ZSV4</accession>
<dbReference type="PANTHER" id="PTHR12211:SF0">
    <property type="entry name" value="ENDOPLASMIC RETICULUM RESIDENT PROTEIN 29"/>
    <property type="match status" value="1"/>
</dbReference>
<name>Q9ZSV4_ACEAT</name>
<dbReference type="EMBL" id="AF093614">
    <property type="protein sequence ID" value="AAC79709.1"/>
    <property type="molecule type" value="mRNA"/>
</dbReference>
<organism evidence="2">
    <name type="scientific">Acetabularia acetabulum</name>
    <name type="common">Mermaid's wine glass</name>
    <name type="synonym">Acetabularia mediterranea</name>
    <dbReference type="NCBI Taxonomy" id="35845"/>
    <lineage>
        <taxon>Eukaryota</taxon>
        <taxon>Viridiplantae</taxon>
        <taxon>Chlorophyta</taxon>
        <taxon>core chlorophytes</taxon>
        <taxon>Ulvophyceae</taxon>
        <taxon>TCBD clade</taxon>
        <taxon>Dasycladales</taxon>
        <taxon>Polyphysaceae</taxon>
        <taxon>Acetabularia</taxon>
    </lineage>
</organism>
<dbReference type="GO" id="GO:0005783">
    <property type="term" value="C:endoplasmic reticulum"/>
    <property type="evidence" value="ECO:0007669"/>
    <property type="project" value="InterPro"/>
</dbReference>
<evidence type="ECO:0000259" key="1">
    <source>
        <dbReference type="Pfam" id="PF07749"/>
    </source>
</evidence>
<feature type="non-terminal residue" evidence="2">
    <location>
        <position position="1"/>
    </location>
</feature>
<sequence>KDPNLGGFVQVDDLTFDKIVMGPYHAFVVAYNSENPEWLQIVDELYEVGKEFGRHLNLVLAKVNTADSVITADQYQLGSGEVKFFYVQEGSLKVEKLDIQPKSAEIIKYIKSRAGESYTVKALMPIVEQFVKSSEGREALVVEAEAIVPTLKPSEARVAKWYVKTMSSMQKKGENYLEKEYERLNRMLQNQADSLKAEKLTEFHDRLGVLQVFANGQLNIQAKDEL</sequence>
<dbReference type="InterPro" id="IPR016855">
    <property type="entry name" value="ERp29"/>
</dbReference>
<dbReference type="Gene3D" id="1.20.1150.12">
    <property type="entry name" value="Endoplasmic reticulum resident protein 29, C-terminal domain"/>
    <property type="match status" value="1"/>
</dbReference>
<dbReference type="InterPro" id="IPR011679">
    <property type="entry name" value="ERp29_C"/>
</dbReference>
<dbReference type="AlphaFoldDB" id="Q9ZSV4"/>
<dbReference type="Pfam" id="PF07749">
    <property type="entry name" value="ERp29"/>
    <property type="match status" value="1"/>
</dbReference>